<evidence type="ECO:0000313" key="3">
    <source>
        <dbReference type="Proteomes" id="UP000324897"/>
    </source>
</evidence>
<dbReference type="Gramene" id="TVU41272">
    <property type="protein sequence ID" value="TVU41272"/>
    <property type="gene ID" value="EJB05_14775"/>
</dbReference>
<dbReference type="Proteomes" id="UP000324897">
    <property type="component" value="Chromosome 4"/>
</dbReference>
<feature type="chain" id="PRO_5023930561" evidence="1">
    <location>
        <begin position="25"/>
        <end position="212"/>
    </location>
</feature>
<evidence type="ECO:0000313" key="2">
    <source>
        <dbReference type="EMBL" id="TVU41272.1"/>
    </source>
</evidence>
<feature type="non-terminal residue" evidence="2">
    <location>
        <position position="1"/>
    </location>
</feature>
<keyword evidence="3" id="KW-1185">Reference proteome</keyword>
<evidence type="ECO:0000256" key="1">
    <source>
        <dbReference type="SAM" id="SignalP"/>
    </source>
</evidence>
<dbReference type="InterPro" id="IPR038941">
    <property type="entry name" value="At4g14100-like"/>
</dbReference>
<name>A0A5J9VXV8_9POAL</name>
<feature type="signal peptide" evidence="1">
    <location>
        <begin position="1"/>
        <end position="24"/>
    </location>
</feature>
<dbReference type="OrthoDB" id="643324at2759"/>
<dbReference type="PANTHER" id="PTHR33880:SF11">
    <property type="entry name" value="NEPROSIN DOMAIN-CONTAINING PROTEIN"/>
    <property type="match status" value="1"/>
</dbReference>
<keyword evidence="1" id="KW-0732">Signal</keyword>
<dbReference type="EMBL" id="RWGY01000007">
    <property type="protein sequence ID" value="TVU41272.1"/>
    <property type="molecule type" value="Genomic_DNA"/>
</dbReference>
<protein>
    <submittedName>
        <fullName evidence="2">Uncharacterized protein</fullName>
    </submittedName>
</protein>
<comment type="caution">
    <text evidence="2">The sequence shown here is derived from an EMBL/GenBank/DDBJ whole genome shotgun (WGS) entry which is preliminary data.</text>
</comment>
<dbReference type="AlphaFoldDB" id="A0A5J9VXV8"/>
<gene>
    <name evidence="2" type="ORF">EJB05_14775</name>
</gene>
<accession>A0A5J9VXV8</accession>
<organism evidence="2 3">
    <name type="scientific">Eragrostis curvula</name>
    <name type="common">weeping love grass</name>
    <dbReference type="NCBI Taxonomy" id="38414"/>
    <lineage>
        <taxon>Eukaryota</taxon>
        <taxon>Viridiplantae</taxon>
        <taxon>Streptophyta</taxon>
        <taxon>Embryophyta</taxon>
        <taxon>Tracheophyta</taxon>
        <taxon>Spermatophyta</taxon>
        <taxon>Magnoliopsida</taxon>
        <taxon>Liliopsida</taxon>
        <taxon>Poales</taxon>
        <taxon>Poaceae</taxon>
        <taxon>PACMAD clade</taxon>
        <taxon>Chloridoideae</taxon>
        <taxon>Eragrostideae</taxon>
        <taxon>Eragrostidinae</taxon>
        <taxon>Eragrostis</taxon>
    </lineage>
</organism>
<proteinExistence type="predicted"/>
<reference evidence="2 3" key="1">
    <citation type="journal article" date="2019" name="Sci. Rep.">
        <title>A high-quality genome of Eragrostis curvula grass provides insights into Poaceae evolution and supports new strategies to enhance forage quality.</title>
        <authorList>
            <person name="Carballo J."/>
            <person name="Santos B.A.C.M."/>
            <person name="Zappacosta D."/>
            <person name="Garbus I."/>
            <person name="Selva J.P."/>
            <person name="Gallo C.A."/>
            <person name="Diaz A."/>
            <person name="Albertini E."/>
            <person name="Caccamo M."/>
            <person name="Echenique V."/>
        </authorList>
    </citation>
    <scope>NUCLEOTIDE SEQUENCE [LARGE SCALE GENOMIC DNA]</scope>
    <source>
        <strain evidence="3">cv. Victoria</strain>
        <tissue evidence="2">Leaf</tissue>
    </source>
</reference>
<dbReference type="PANTHER" id="PTHR33880">
    <property type="entry name" value="EXPRESSED PROTEIN"/>
    <property type="match status" value="1"/>
</dbReference>
<sequence>MAMPPTEQFLLLSLFLVLLAAGVANVVVETSLPVPTRWPEQFHAVLLTNITESGGRLELIELYYDWPRGRNLNVVRGQLSAAGEPLYNVEWVNGSSYLFDAASCVATWHPVGILPPDWVDDAAYLGRDAVDGFECHVWSYHPFFVTYYEDVATGRPVYWNFAGALRHVLSFETGGVPEVSSPKWQAPAHCFNGGNAAVVGNVAEDGEGTSPM</sequence>